<dbReference type="Proteomes" id="UP000016922">
    <property type="component" value="Unassembled WGS sequence"/>
</dbReference>
<evidence type="ECO:0000313" key="2">
    <source>
        <dbReference type="EMBL" id="EPE30075.1"/>
    </source>
</evidence>
<name>S3CWN7_GLAL2</name>
<proteinExistence type="predicted"/>
<dbReference type="HOGENOM" id="CLU_079969_0_0_1"/>
<dbReference type="EMBL" id="KE145365">
    <property type="protein sequence ID" value="EPE30075.1"/>
    <property type="molecule type" value="Genomic_DNA"/>
</dbReference>
<dbReference type="KEGG" id="glz:GLAREA_12798"/>
<dbReference type="GeneID" id="19471838"/>
<dbReference type="InterPro" id="IPR053267">
    <property type="entry name" value="Verrucosidin_biosynth-assoc"/>
</dbReference>
<dbReference type="PANTHER" id="PTHR42087">
    <property type="entry name" value="ILP IS AN APOPTOSIS INHIBITOR"/>
    <property type="match status" value="1"/>
</dbReference>
<evidence type="ECO:0000256" key="1">
    <source>
        <dbReference type="SAM" id="MobiDB-lite"/>
    </source>
</evidence>
<accession>S3CWN7</accession>
<organism evidence="2 3">
    <name type="scientific">Glarea lozoyensis (strain ATCC 20868 / MF5171)</name>
    <dbReference type="NCBI Taxonomy" id="1116229"/>
    <lineage>
        <taxon>Eukaryota</taxon>
        <taxon>Fungi</taxon>
        <taxon>Dikarya</taxon>
        <taxon>Ascomycota</taxon>
        <taxon>Pezizomycotina</taxon>
        <taxon>Leotiomycetes</taxon>
        <taxon>Helotiales</taxon>
        <taxon>Helotiaceae</taxon>
        <taxon>Glarea</taxon>
    </lineage>
</organism>
<gene>
    <name evidence="2" type="ORF">GLAREA_12798</name>
</gene>
<sequence>MDHRATNPQFDIVEWYPQFLSCHRYFLDVAQHTQPVKALAAFINIQLPCQKHPNPTMSANAPSPHMPDMGGLMRPQGLFGNNPPAGHGPAISLTPYLRRLVATGHDSPGVLHGFFGDDWVGGVGSLHEIERRNYLFAAKSANWLKVKDAYDMSPQETIPFLRPLREATEKELESADSTWGEWMMMQDWMLGPREFQRDFEPSSRGMNHGQSPRVKREPGLRD</sequence>
<dbReference type="RefSeq" id="XP_008082752.1">
    <property type="nucleotide sequence ID" value="XM_008084561.1"/>
</dbReference>
<reference evidence="2 3" key="1">
    <citation type="journal article" date="2013" name="BMC Genomics">
        <title>Genomics-driven discovery of the pneumocandin biosynthetic gene cluster in the fungus Glarea lozoyensis.</title>
        <authorList>
            <person name="Chen L."/>
            <person name="Yue Q."/>
            <person name="Zhang X."/>
            <person name="Xiang M."/>
            <person name="Wang C."/>
            <person name="Li S."/>
            <person name="Che Y."/>
            <person name="Ortiz-Lopez F.J."/>
            <person name="Bills G.F."/>
            <person name="Liu X."/>
            <person name="An Z."/>
        </authorList>
    </citation>
    <scope>NUCLEOTIDE SEQUENCE [LARGE SCALE GENOMIC DNA]</scope>
    <source>
        <strain evidence="3">ATCC 20868 / MF5171</strain>
    </source>
</reference>
<dbReference type="PANTHER" id="PTHR42087:SF1">
    <property type="entry name" value="ILP IS AN APOPTOSIS INHIBITOR"/>
    <property type="match status" value="1"/>
</dbReference>
<feature type="region of interest" description="Disordered" evidence="1">
    <location>
        <begin position="197"/>
        <end position="222"/>
    </location>
</feature>
<dbReference type="eggNOG" id="ENOG502S2F8">
    <property type="taxonomic scope" value="Eukaryota"/>
</dbReference>
<dbReference type="OMA" id="FEWYPHY"/>
<dbReference type="OrthoDB" id="5335812at2759"/>
<dbReference type="AlphaFoldDB" id="S3CWN7"/>
<keyword evidence="3" id="KW-1185">Reference proteome</keyword>
<evidence type="ECO:0000313" key="3">
    <source>
        <dbReference type="Proteomes" id="UP000016922"/>
    </source>
</evidence>
<protein>
    <submittedName>
        <fullName evidence="2">Uncharacterized protein</fullName>
    </submittedName>
</protein>